<evidence type="ECO:0000256" key="8">
    <source>
        <dbReference type="ARBA" id="ARBA00023274"/>
    </source>
</evidence>
<evidence type="ECO:0000259" key="10">
    <source>
        <dbReference type="Pfam" id="PF08492"/>
    </source>
</evidence>
<evidence type="ECO:0000313" key="11">
    <source>
        <dbReference type="EMBL" id="EMR67423.1"/>
    </source>
</evidence>
<dbReference type="eggNOG" id="KOG2376">
    <property type="taxonomic scope" value="Eukaryota"/>
</dbReference>
<dbReference type="STRING" id="1287681.M7SSC8"/>
<dbReference type="GO" id="GO:0008312">
    <property type="term" value="F:7S RNA binding"/>
    <property type="evidence" value="ECO:0007669"/>
    <property type="project" value="InterPro"/>
</dbReference>
<evidence type="ECO:0000256" key="4">
    <source>
        <dbReference type="ARBA" id="ARBA00018350"/>
    </source>
</evidence>
<keyword evidence="12" id="KW-1185">Reference proteome</keyword>
<evidence type="ECO:0000256" key="3">
    <source>
        <dbReference type="ARBA" id="ARBA00007676"/>
    </source>
</evidence>
<reference evidence="12" key="1">
    <citation type="journal article" date="2013" name="Genome Announc.">
        <title>Draft genome sequence of the grapevine dieback fungus Eutypa lata UCR-EL1.</title>
        <authorList>
            <person name="Blanco-Ulate B."/>
            <person name="Rolshausen P.E."/>
            <person name="Cantu D."/>
        </authorList>
    </citation>
    <scope>NUCLEOTIDE SEQUENCE [LARGE SCALE GENOMIC DNA]</scope>
    <source>
        <strain evidence="12">UCR-EL1</strain>
    </source>
</reference>
<evidence type="ECO:0000256" key="6">
    <source>
        <dbReference type="ARBA" id="ARBA00022824"/>
    </source>
</evidence>
<dbReference type="AlphaFoldDB" id="M7SSC8"/>
<dbReference type="SUPFAM" id="SSF48452">
    <property type="entry name" value="TPR-like"/>
    <property type="match status" value="1"/>
</dbReference>
<name>M7SSC8_EUTLA</name>
<dbReference type="Pfam" id="PF17004">
    <property type="entry name" value="SRP_TPR_like"/>
    <property type="match status" value="1"/>
</dbReference>
<dbReference type="FunFam" id="1.25.40.10:FF:000512">
    <property type="entry name" value="Signal recognition particle subunit SRP72"/>
    <property type="match status" value="1"/>
</dbReference>
<dbReference type="PIRSF" id="PIRSF038922">
    <property type="entry name" value="SRP72"/>
    <property type="match status" value="1"/>
</dbReference>
<evidence type="ECO:0000256" key="9">
    <source>
        <dbReference type="SAM" id="MobiDB-lite"/>
    </source>
</evidence>
<feature type="compositionally biased region" description="Low complexity" evidence="9">
    <location>
        <begin position="652"/>
        <end position="670"/>
    </location>
</feature>
<feature type="domain" description="Signal recognition particle SRP72 subunit RNA-binding" evidence="10">
    <location>
        <begin position="592"/>
        <end position="640"/>
    </location>
</feature>
<dbReference type="Proteomes" id="UP000012174">
    <property type="component" value="Unassembled WGS sequence"/>
</dbReference>
<dbReference type="OMA" id="NDMKVLA"/>
<dbReference type="InterPro" id="IPR013699">
    <property type="entry name" value="Signal_recog_part_SRP72_RNA-bd"/>
</dbReference>
<dbReference type="Gene3D" id="1.25.40.10">
    <property type="entry name" value="Tetratricopeptide repeat domain"/>
    <property type="match status" value="1"/>
</dbReference>
<keyword evidence="8" id="KW-0687">Ribonucleoprotein</keyword>
<dbReference type="Pfam" id="PF08492">
    <property type="entry name" value="SRP72"/>
    <property type="match status" value="1"/>
</dbReference>
<dbReference type="PANTHER" id="PTHR14094">
    <property type="entry name" value="SIGNAL RECOGNITION PARTICLE 72"/>
    <property type="match status" value="1"/>
</dbReference>
<dbReference type="GO" id="GO:0005783">
    <property type="term" value="C:endoplasmic reticulum"/>
    <property type="evidence" value="ECO:0007669"/>
    <property type="project" value="UniProtKB-SubCell"/>
</dbReference>
<comment type="subcellular location">
    <subcellularLocation>
        <location evidence="2">Cytoplasm</location>
    </subcellularLocation>
    <subcellularLocation>
        <location evidence="1">Endoplasmic reticulum</location>
    </subcellularLocation>
</comment>
<organism evidence="11 12">
    <name type="scientific">Eutypa lata (strain UCR-EL1)</name>
    <name type="common">Grapevine dieback disease fungus</name>
    <name type="synonym">Eutypa armeniacae</name>
    <dbReference type="NCBI Taxonomy" id="1287681"/>
    <lineage>
        <taxon>Eukaryota</taxon>
        <taxon>Fungi</taxon>
        <taxon>Dikarya</taxon>
        <taxon>Ascomycota</taxon>
        <taxon>Pezizomycotina</taxon>
        <taxon>Sordariomycetes</taxon>
        <taxon>Xylariomycetidae</taxon>
        <taxon>Xylariales</taxon>
        <taxon>Diatrypaceae</taxon>
        <taxon>Eutypa</taxon>
    </lineage>
</organism>
<evidence type="ECO:0000256" key="1">
    <source>
        <dbReference type="ARBA" id="ARBA00004240"/>
    </source>
</evidence>
<feature type="compositionally biased region" description="Gly residues" evidence="9">
    <location>
        <begin position="691"/>
        <end position="704"/>
    </location>
</feature>
<keyword evidence="5" id="KW-0963">Cytoplasm</keyword>
<dbReference type="GO" id="GO:0043022">
    <property type="term" value="F:ribosome binding"/>
    <property type="evidence" value="ECO:0007669"/>
    <property type="project" value="TreeGrafter"/>
</dbReference>
<protein>
    <recommendedName>
        <fullName evidence="4">Signal recognition particle subunit SRP72</fullName>
    </recommendedName>
</protein>
<keyword evidence="6" id="KW-0256">Endoplasmic reticulum</keyword>
<keyword evidence="7" id="KW-0733">Signal recognition particle</keyword>
<dbReference type="EMBL" id="KB706433">
    <property type="protein sequence ID" value="EMR67423.1"/>
    <property type="molecule type" value="Genomic_DNA"/>
</dbReference>
<dbReference type="HOGENOM" id="CLU_013808_3_0_1"/>
<sequence length="713" mass="76142">MKNDDLMADPAATLTSLLRAASIEDHDEVLKAANAAIKASKGNLHAQHTRVVALLNLDRWDDAIRALAEGGDRLEAECSVEKAYALYKLGQLEDAEKLIKATSGPSRALRHIGAQVAYRQEKFQEAADTYRHLFQEGGGRAGEENDLRINTLATHAQLEWNGLGDVLADQERQPSREDLEAFESAYNAACGCIARGDFSRASVLLKRSRDLCEASEELTQEQKKEELLPILVQHIYVLTRLGKEGEAASLEKSIVLSEIPDAQTRAVARNNQTAVGIEDRNPFLTQRLTQSATSLSGNDKLFEYQASILRRNRYAGDLKVQKFNGVESSTSKLILSAAPTPTASREIAELGVLSAAAHVHLETGKPALKEILPMLEKRPSDIGLLLTIIQLYVQTQNPGPALTLLETFLRRLEAATTAPDHLDVRFAPGLVAVAVALYRLQGRQNAVRTELARASTHWRSKQAKEESAASISLLREAGVELLKSSNPRDHATAGATFENIVAKSGDGNGKDDTIATAGLVASFATVDYAKIEPYLAGLTPVDRLTAGVDVRALIDAGVASIPTSSTAAPAGTVTTTTAAAAAVTTATTVLGKKRPADGEPSKHRRKKKPRLPKDYVEGVTTTKPDPERWLPLRDRSTYRPKGKKGKRRALEATQGGIARGAAATTTSAATNEEETLELVGGAGAVKVEKAGGSGGAHGGGGGGGKKGKKKGKK</sequence>
<accession>M7SSC8</accession>
<dbReference type="InterPro" id="IPR031545">
    <property type="entry name" value="SRP72_TPR-like"/>
</dbReference>
<feature type="compositionally biased region" description="Basic residues" evidence="9">
    <location>
        <begin position="638"/>
        <end position="647"/>
    </location>
</feature>
<dbReference type="InterPro" id="IPR011990">
    <property type="entry name" value="TPR-like_helical_dom_sf"/>
</dbReference>
<feature type="region of interest" description="Disordered" evidence="9">
    <location>
        <begin position="687"/>
        <end position="713"/>
    </location>
</feature>
<proteinExistence type="inferred from homology"/>
<evidence type="ECO:0000256" key="7">
    <source>
        <dbReference type="ARBA" id="ARBA00023135"/>
    </source>
</evidence>
<dbReference type="GO" id="GO:0006614">
    <property type="term" value="P:SRP-dependent cotranslational protein targeting to membrane"/>
    <property type="evidence" value="ECO:0007669"/>
    <property type="project" value="InterPro"/>
</dbReference>
<dbReference type="PANTHER" id="PTHR14094:SF9">
    <property type="entry name" value="SIGNAL RECOGNITION PARTICLE SUBUNIT SRP72"/>
    <property type="match status" value="1"/>
</dbReference>
<gene>
    <name evidence="11" type="ORF">UCREL1_5578</name>
</gene>
<feature type="region of interest" description="Disordered" evidence="9">
    <location>
        <begin position="589"/>
        <end position="671"/>
    </location>
</feature>
<feature type="compositionally biased region" description="Basic and acidic residues" evidence="9">
    <location>
        <begin position="624"/>
        <end position="637"/>
    </location>
</feature>
<evidence type="ECO:0000313" key="12">
    <source>
        <dbReference type="Proteomes" id="UP000012174"/>
    </source>
</evidence>
<evidence type="ECO:0000256" key="5">
    <source>
        <dbReference type="ARBA" id="ARBA00022490"/>
    </source>
</evidence>
<comment type="similarity">
    <text evidence="3">Belongs to the SRP72 family.</text>
</comment>
<evidence type="ECO:0000256" key="2">
    <source>
        <dbReference type="ARBA" id="ARBA00004496"/>
    </source>
</evidence>
<dbReference type="InterPro" id="IPR026270">
    <property type="entry name" value="SRP72"/>
</dbReference>
<dbReference type="KEGG" id="ela:UCREL1_5578"/>
<dbReference type="GO" id="GO:0005786">
    <property type="term" value="C:signal recognition particle, endoplasmic reticulum targeting"/>
    <property type="evidence" value="ECO:0007669"/>
    <property type="project" value="UniProtKB-KW"/>
</dbReference>
<dbReference type="OrthoDB" id="5421607at2759"/>